<dbReference type="Proteomes" id="UP001224418">
    <property type="component" value="Unassembled WGS sequence"/>
</dbReference>
<reference evidence="4 5" key="1">
    <citation type="submission" date="2023-07" db="EMBL/GenBank/DDBJ databases">
        <title>Genomic Encyclopedia of Type Strains, Phase IV (KMG-IV): sequencing the most valuable type-strain genomes for metagenomic binning, comparative biology and taxonomic classification.</title>
        <authorList>
            <person name="Goeker M."/>
        </authorList>
    </citation>
    <scope>NUCLEOTIDE SEQUENCE [LARGE SCALE GENOMIC DNA]</scope>
    <source>
        <strain evidence="4 5">DSM 1400</strain>
    </source>
</reference>
<dbReference type="PANTHER" id="PTHR43751:SF3">
    <property type="entry name" value="SULFATASE N-TERMINAL DOMAIN-CONTAINING PROTEIN"/>
    <property type="match status" value="1"/>
</dbReference>
<dbReference type="InterPro" id="IPR011990">
    <property type="entry name" value="TPR-like_helical_dom_sf"/>
</dbReference>
<proteinExistence type="predicted"/>
<dbReference type="Pfam" id="PF00884">
    <property type="entry name" value="Sulfatase"/>
    <property type="match status" value="1"/>
</dbReference>
<dbReference type="SUPFAM" id="SSF48452">
    <property type="entry name" value="TPR-like"/>
    <property type="match status" value="1"/>
</dbReference>
<sequence length="671" mass="79376">MINLEELRLLKNKLKDSVEKQDFNRADELINKYQLNAKYDIEVENISAIVEFYKGNLEKAERKLLNIYKKFEFNLDVNLNLGIVYMTLGKDEEAVKYFIRSMCIDNSKFNMIMDQVENILLNGFSREKFNEIKEEIFQVFSTYQKGFPKAKNQGDYVGKVFDINNENYGVGIYDNYFAERTGIFKDFDLKLDTMYKLELFNSKKLKTYKTKVQNKKIVIPIMTIDNKAEIKVKVNEEQYTLNKSLTNRFYYYAFYLNDVVEITSNEEFIMGKIIKLEEKKTESPKLILNIFIDGLSQKFIEENGLQKVMPNAYKFFKEGTICTNTYVSGEWTYVSLASFFTGMYSNHHKFYHPDFSSFSLYDKKLFSEILQDNGYFTAKIDGDWRSTPTMAYVKGIDRYLYQPCVMGMHTDEVINETIEHLDAFKEKNNFVWICLPDLHDIADEFENRISVQVNNNIETRIFEKTDETSVRKGYDERKIYKYGTQLKRIDRYLGLLFNYIKDNYEEDEYIMSLIADHGQGYFVQPDRFLDDGRTKVAMMFRGKNIPKGQCNEMIQGLDLFPIILNAINVKNENLNDGNVPKYFGGEREREYTYSESIFPKSPYRATINDLTHKFFFETKEECQVDGRFKIDGYKFQLINKETDEDETELYGEKVEKYMHIILEHIKEYIII</sequence>
<name>A0ABU0JQB6_HATLI</name>
<evidence type="ECO:0000256" key="1">
    <source>
        <dbReference type="PROSITE-ProRule" id="PRU00339"/>
    </source>
</evidence>
<dbReference type="InterPro" id="IPR019734">
    <property type="entry name" value="TPR_rpt"/>
</dbReference>
<keyword evidence="5" id="KW-1185">Reference proteome</keyword>
<keyword evidence="1" id="KW-0802">TPR repeat</keyword>
<dbReference type="InterPro" id="IPR052701">
    <property type="entry name" value="GAG_Ulvan_Degrading_Sulfatases"/>
</dbReference>
<keyword evidence="2" id="KW-0175">Coiled coil</keyword>
<evidence type="ECO:0000313" key="4">
    <source>
        <dbReference type="EMBL" id="MDQ0479249.1"/>
    </source>
</evidence>
<dbReference type="InterPro" id="IPR000917">
    <property type="entry name" value="Sulfatase_N"/>
</dbReference>
<organism evidence="4 5">
    <name type="scientific">Hathewaya limosa</name>
    <name type="common">Clostridium limosum</name>
    <dbReference type="NCBI Taxonomy" id="1536"/>
    <lineage>
        <taxon>Bacteria</taxon>
        <taxon>Bacillati</taxon>
        <taxon>Bacillota</taxon>
        <taxon>Clostridia</taxon>
        <taxon>Eubacteriales</taxon>
        <taxon>Clostridiaceae</taxon>
        <taxon>Hathewaya</taxon>
    </lineage>
</organism>
<protein>
    <submittedName>
        <fullName evidence="4">Tetratricopeptide (TPR) repeat protein</fullName>
    </submittedName>
</protein>
<evidence type="ECO:0000259" key="3">
    <source>
        <dbReference type="Pfam" id="PF00884"/>
    </source>
</evidence>
<dbReference type="SUPFAM" id="SSF53649">
    <property type="entry name" value="Alkaline phosphatase-like"/>
    <property type="match status" value="1"/>
</dbReference>
<gene>
    <name evidence="4" type="ORF">QOZ93_000989</name>
</gene>
<dbReference type="RefSeq" id="WP_307355341.1">
    <property type="nucleotide sequence ID" value="NZ_BAAACJ010000012.1"/>
</dbReference>
<feature type="repeat" description="TPR" evidence="1">
    <location>
        <begin position="75"/>
        <end position="108"/>
    </location>
</feature>
<dbReference type="PANTHER" id="PTHR43751">
    <property type="entry name" value="SULFATASE"/>
    <property type="match status" value="1"/>
</dbReference>
<comment type="caution">
    <text evidence="4">The sequence shown here is derived from an EMBL/GenBank/DDBJ whole genome shotgun (WGS) entry which is preliminary data.</text>
</comment>
<feature type="domain" description="Sulfatase N-terminal" evidence="3">
    <location>
        <begin position="287"/>
        <end position="568"/>
    </location>
</feature>
<dbReference type="InterPro" id="IPR017850">
    <property type="entry name" value="Alkaline_phosphatase_core_sf"/>
</dbReference>
<feature type="coiled-coil region" evidence="2">
    <location>
        <begin position="43"/>
        <end position="70"/>
    </location>
</feature>
<evidence type="ECO:0000256" key="2">
    <source>
        <dbReference type="SAM" id="Coils"/>
    </source>
</evidence>
<dbReference type="Gene3D" id="3.40.720.10">
    <property type="entry name" value="Alkaline Phosphatase, subunit A"/>
    <property type="match status" value="1"/>
</dbReference>
<dbReference type="Gene3D" id="1.25.40.10">
    <property type="entry name" value="Tetratricopeptide repeat domain"/>
    <property type="match status" value="1"/>
</dbReference>
<dbReference type="PROSITE" id="PS50005">
    <property type="entry name" value="TPR"/>
    <property type="match status" value="1"/>
</dbReference>
<accession>A0ABU0JQB6</accession>
<evidence type="ECO:0000313" key="5">
    <source>
        <dbReference type="Proteomes" id="UP001224418"/>
    </source>
</evidence>
<dbReference type="EMBL" id="JAUSWN010000006">
    <property type="protein sequence ID" value="MDQ0479249.1"/>
    <property type="molecule type" value="Genomic_DNA"/>
</dbReference>